<dbReference type="Pfam" id="PF07654">
    <property type="entry name" value="C1-set"/>
    <property type="match status" value="1"/>
</dbReference>
<dbReference type="PROSITE" id="PS50835">
    <property type="entry name" value="IG_LIKE"/>
    <property type="match status" value="1"/>
</dbReference>
<feature type="transmembrane region" description="Helical" evidence="3">
    <location>
        <begin position="270"/>
        <end position="293"/>
    </location>
</feature>
<dbReference type="InterPro" id="IPR007110">
    <property type="entry name" value="Ig-like_dom"/>
</dbReference>
<evidence type="ECO:0000256" key="3">
    <source>
        <dbReference type="SAM" id="Phobius"/>
    </source>
</evidence>
<dbReference type="GeneTree" id="ENSGT00950000183127"/>
<evidence type="ECO:0000256" key="1">
    <source>
        <dbReference type="ARBA" id="ARBA00023180"/>
    </source>
</evidence>
<dbReference type="PROSITE" id="PS00290">
    <property type="entry name" value="IG_MHC"/>
    <property type="match status" value="1"/>
</dbReference>
<reference evidence="5" key="1">
    <citation type="submission" date="2018-05" db="EMBL/GenBank/DDBJ databases">
        <authorList>
            <person name="Datahose"/>
        </authorList>
    </citation>
    <scope>NUCLEOTIDE SEQUENCE</scope>
</reference>
<dbReference type="Proteomes" id="UP000265100">
    <property type="component" value="Chromosome 11"/>
</dbReference>
<evidence type="ECO:0000256" key="2">
    <source>
        <dbReference type="ARBA" id="ARBA00023319"/>
    </source>
</evidence>
<sequence length="304" mass="34606">MTGNHRLTQGEIRLLLVQQGCCWVWCFQLLGSFTTRRNPVFGPVGEFPMMATCSSHMRRSALVILLLNSFCVFSQISHEITYVVACFVDGRTEAQFEFDAEELMYTDFERHEVVYTVPRYFIFNPSETFQNLNVYNDAQKAKRACPALLSYWTVEEKNPPEDKDPPASILYPADEVELGVENSLICFVNYFYPPDINVTWTKNGHPVSEGVLLSRYFPNKDQTFHQFSTLVFTPSEGDIYSCTVEHSALETPQTRIWETEIMKSHESHGLDVFCAVGLTLGLLGVATGTFLIVKGLENKKQYLS</sequence>
<keyword evidence="3" id="KW-1133">Transmembrane helix</keyword>
<name>A0A3P8PJ18_ASTCA</name>
<dbReference type="InterPro" id="IPR013783">
    <property type="entry name" value="Ig-like_fold"/>
</dbReference>
<dbReference type="InterPro" id="IPR003006">
    <property type="entry name" value="Ig/MHC_CS"/>
</dbReference>
<dbReference type="STRING" id="8154.ENSACLP00000017041"/>
<dbReference type="PANTHER" id="PTHR19944:SF105">
    <property type="entry name" value="RLA CLASS II HISTOCOMPATIBILITY ANTIGEN, DP ALPHA-1 CHAIN"/>
    <property type="match status" value="1"/>
</dbReference>
<keyword evidence="6" id="KW-1185">Reference proteome</keyword>
<proteinExistence type="predicted"/>
<dbReference type="Bgee" id="ENSACLG00000011606">
    <property type="expression patterns" value="Expressed in anal fin and 4 other cell types or tissues"/>
</dbReference>
<protein>
    <recommendedName>
        <fullName evidence="4">Ig-like domain-containing protein</fullName>
    </recommendedName>
</protein>
<keyword evidence="2" id="KW-0393">Immunoglobulin domain</keyword>
<dbReference type="InterPro" id="IPR036179">
    <property type="entry name" value="Ig-like_dom_sf"/>
</dbReference>
<dbReference type="InterPro" id="IPR003597">
    <property type="entry name" value="Ig_C1-set"/>
</dbReference>
<feature type="domain" description="Ig-like" evidence="4">
    <location>
        <begin position="165"/>
        <end position="247"/>
    </location>
</feature>
<keyword evidence="3" id="KW-0472">Membrane</keyword>
<organism evidence="5 6">
    <name type="scientific">Astatotilapia calliptera</name>
    <name type="common">Eastern happy</name>
    <name type="synonym">Chromis callipterus</name>
    <dbReference type="NCBI Taxonomy" id="8154"/>
    <lineage>
        <taxon>Eukaryota</taxon>
        <taxon>Metazoa</taxon>
        <taxon>Chordata</taxon>
        <taxon>Craniata</taxon>
        <taxon>Vertebrata</taxon>
        <taxon>Euteleostomi</taxon>
        <taxon>Actinopterygii</taxon>
        <taxon>Neopterygii</taxon>
        <taxon>Teleostei</taxon>
        <taxon>Neoteleostei</taxon>
        <taxon>Acanthomorphata</taxon>
        <taxon>Ovalentaria</taxon>
        <taxon>Cichlomorphae</taxon>
        <taxon>Cichliformes</taxon>
        <taxon>Cichlidae</taxon>
        <taxon>African cichlids</taxon>
        <taxon>Pseudocrenilabrinae</taxon>
        <taxon>Haplochromini</taxon>
        <taxon>Astatotilapia</taxon>
    </lineage>
</organism>
<keyword evidence="1" id="KW-0325">Glycoprotein</keyword>
<dbReference type="Ensembl" id="ENSACLT00000017454.2">
    <property type="protein sequence ID" value="ENSACLP00000017041.2"/>
    <property type="gene ID" value="ENSACLG00000028173.1"/>
</dbReference>
<dbReference type="CDD" id="cd05767">
    <property type="entry name" value="IgC1_MHC_II_alpha"/>
    <property type="match status" value="1"/>
</dbReference>
<dbReference type="SMART" id="SM00407">
    <property type="entry name" value="IGc1"/>
    <property type="match status" value="1"/>
</dbReference>
<evidence type="ECO:0000313" key="6">
    <source>
        <dbReference type="Proteomes" id="UP000265100"/>
    </source>
</evidence>
<dbReference type="InterPro" id="IPR050160">
    <property type="entry name" value="MHC/Immunoglobulin"/>
</dbReference>
<dbReference type="SUPFAM" id="SSF54452">
    <property type="entry name" value="MHC antigen-recognition domain"/>
    <property type="match status" value="1"/>
</dbReference>
<dbReference type="Gene3D" id="2.60.40.10">
    <property type="entry name" value="Immunoglobulins"/>
    <property type="match status" value="1"/>
</dbReference>
<evidence type="ECO:0000313" key="5">
    <source>
        <dbReference type="Ensembl" id="ENSACLP00000017041.2"/>
    </source>
</evidence>
<dbReference type="OrthoDB" id="8935021at2759"/>
<accession>A0A3P8PJ18</accession>
<reference evidence="5" key="3">
    <citation type="submission" date="2025-09" db="UniProtKB">
        <authorList>
            <consortium name="Ensembl"/>
        </authorList>
    </citation>
    <scope>IDENTIFICATION</scope>
</reference>
<dbReference type="AlphaFoldDB" id="A0A3P8PJ18"/>
<evidence type="ECO:0000259" key="4">
    <source>
        <dbReference type="PROSITE" id="PS50835"/>
    </source>
</evidence>
<reference evidence="5" key="2">
    <citation type="submission" date="2025-08" db="UniProtKB">
        <authorList>
            <consortium name="Ensembl"/>
        </authorList>
    </citation>
    <scope>IDENTIFICATION</scope>
</reference>
<dbReference type="OMA" id="YFYPPDI"/>
<keyword evidence="3" id="KW-0812">Transmembrane</keyword>
<dbReference type="PANTHER" id="PTHR19944">
    <property type="entry name" value="MHC CLASS II-RELATED"/>
    <property type="match status" value="1"/>
</dbReference>
<dbReference type="SUPFAM" id="SSF48726">
    <property type="entry name" value="Immunoglobulin"/>
    <property type="match status" value="1"/>
</dbReference>
<dbReference type="InterPro" id="IPR011162">
    <property type="entry name" value="MHC_I/II-like_Ag-recog"/>
</dbReference>